<dbReference type="EMBL" id="PYDT01000003">
    <property type="protein sequence ID" value="THU66768.1"/>
    <property type="molecule type" value="Genomic_DNA"/>
</dbReference>
<protein>
    <submittedName>
        <fullName evidence="2">Uncharacterized protein</fullName>
    </submittedName>
</protein>
<comment type="caution">
    <text evidence="2">The sequence shown here is derived from an EMBL/GenBank/DDBJ whole genome shotgun (WGS) entry which is preliminary data.</text>
</comment>
<gene>
    <name evidence="2" type="ORF">C4D60_Mb05t17700</name>
</gene>
<accession>A0A4S8JWW6</accession>
<proteinExistence type="predicted"/>
<dbReference type="AlphaFoldDB" id="A0A4S8JWW6"/>
<dbReference type="Proteomes" id="UP000317650">
    <property type="component" value="Chromosome 5"/>
</dbReference>
<feature type="region of interest" description="Disordered" evidence="1">
    <location>
        <begin position="112"/>
        <end position="134"/>
    </location>
</feature>
<sequence length="134" mass="12996">MSGLVRGMGEEGGDLPLGVVGGSGVAEGLVGAGCGQEGVAGVEALAGAPAVGLADDPIEEALRHDVGHRDVVGGGIARSRLAPVAAVVVAGAAVAVLAAAEVGRAAAILGGHRDGSGQEEAQQKHRVVDRHCWG</sequence>
<evidence type="ECO:0000256" key="1">
    <source>
        <dbReference type="SAM" id="MobiDB-lite"/>
    </source>
</evidence>
<keyword evidence="3" id="KW-1185">Reference proteome</keyword>
<name>A0A4S8JWW6_MUSBA</name>
<organism evidence="2 3">
    <name type="scientific">Musa balbisiana</name>
    <name type="common">Banana</name>
    <dbReference type="NCBI Taxonomy" id="52838"/>
    <lineage>
        <taxon>Eukaryota</taxon>
        <taxon>Viridiplantae</taxon>
        <taxon>Streptophyta</taxon>
        <taxon>Embryophyta</taxon>
        <taxon>Tracheophyta</taxon>
        <taxon>Spermatophyta</taxon>
        <taxon>Magnoliopsida</taxon>
        <taxon>Liliopsida</taxon>
        <taxon>Zingiberales</taxon>
        <taxon>Musaceae</taxon>
        <taxon>Musa</taxon>
    </lineage>
</organism>
<reference evidence="2 3" key="1">
    <citation type="journal article" date="2019" name="Nat. Plants">
        <title>Genome sequencing of Musa balbisiana reveals subgenome evolution and function divergence in polyploid bananas.</title>
        <authorList>
            <person name="Yao X."/>
        </authorList>
    </citation>
    <scope>NUCLEOTIDE SEQUENCE [LARGE SCALE GENOMIC DNA]</scope>
    <source>
        <strain evidence="3">cv. DH-PKW</strain>
        <tissue evidence="2">Leaves</tissue>
    </source>
</reference>
<evidence type="ECO:0000313" key="3">
    <source>
        <dbReference type="Proteomes" id="UP000317650"/>
    </source>
</evidence>
<evidence type="ECO:0000313" key="2">
    <source>
        <dbReference type="EMBL" id="THU66768.1"/>
    </source>
</evidence>